<evidence type="ECO:0000256" key="8">
    <source>
        <dbReference type="ARBA" id="ARBA00022723"/>
    </source>
</evidence>
<dbReference type="EMBL" id="CBWP010000039">
    <property type="protein sequence ID" value="CDL38170.1"/>
    <property type="molecule type" value="Genomic_DNA"/>
</dbReference>
<dbReference type="SUPFAM" id="SSF51717">
    <property type="entry name" value="Dihydropteroate synthetase-like"/>
    <property type="match status" value="1"/>
</dbReference>
<evidence type="ECO:0000256" key="4">
    <source>
        <dbReference type="ARBA" id="ARBA00010231"/>
    </source>
</evidence>
<protein>
    <recommendedName>
        <fullName evidence="13 14">Phosphoglucosamine mutase</fullName>
        <ecNumber evidence="13 14">5.4.2.10</ecNumber>
    </recommendedName>
</protein>
<comment type="similarity">
    <text evidence="3">Belongs to the DHPS family.</text>
</comment>
<organism evidence="16 17">
    <name type="scientific">Citrobacter freundii</name>
    <dbReference type="NCBI Taxonomy" id="546"/>
    <lineage>
        <taxon>Bacteria</taxon>
        <taxon>Pseudomonadati</taxon>
        <taxon>Pseudomonadota</taxon>
        <taxon>Gammaproteobacteria</taxon>
        <taxon>Enterobacterales</taxon>
        <taxon>Enterobacteriaceae</taxon>
        <taxon>Citrobacter</taxon>
        <taxon>Citrobacter freundii complex</taxon>
    </lineage>
</organism>
<dbReference type="NCBIfam" id="TIGR01496">
    <property type="entry name" value="DHPS"/>
    <property type="match status" value="1"/>
</dbReference>
<dbReference type="SUPFAM" id="SSF53738">
    <property type="entry name" value="Phosphoglucomutase, first 3 domains"/>
    <property type="match status" value="3"/>
</dbReference>
<evidence type="ECO:0000256" key="6">
    <source>
        <dbReference type="ARBA" id="ARBA00022553"/>
    </source>
</evidence>
<dbReference type="InterPro" id="IPR006352">
    <property type="entry name" value="GlmM_bact"/>
</dbReference>
<dbReference type="Pfam" id="PF00408">
    <property type="entry name" value="PGM_PMM_IV"/>
    <property type="match status" value="1"/>
</dbReference>
<evidence type="ECO:0000256" key="2">
    <source>
        <dbReference type="ARBA" id="ARBA00004763"/>
    </source>
</evidence>
<dbReference type="InterPro" id="IPR000489">
    <property type="entry name" value="Pterin-binding_dom"/>
</dbReference>
<dbReference type="CDD" id="cd05802">
    <property type="entry name" value="GlmM"/>
    <property type="match status" value="1"/>
</dbReference>
<evidence type="ECO:0000256" key="3">
    <source>
        <dbReference type="ARBA" id="ARBA00009503"/>
    </source>
</evidence>
<dbReference type="GO" id="GO:0004156">
    <property type="term" value="F:dihydropteroate synthase activity"/>
    <property type="evidence" value="ECO:0007669"/>
    <property type="project" value="UniProtKB-EC"/>
</dbReference>
<feature type="modified residue" description="Phosphoserine" evidence="13">
    <location>
        <position position="382"/>
    </location>
</feature>
<comment type="pathway">
    <text evidence="2">Cofactor biosynthesis; tetrahydrofolate biosynthesis; 7,8-dihydrofolate from 2-amino-4-hydroxy-6-hydroxymethyl-7,8-dihydropteridine diphosphate and 4-aminobenzoate: step 1/2.</text>
</comment>
<dbReference type="Gene3D" id="3.20.20.20">
    <property type="entry name" value="Dihydropteroate synthase-like"/>
    <property type="match status" value="1"/>
</dbReference>
<dbReference type="Proteomes" id="UP000019194">
    <property type="component" value="Unassembled WGS sequence"/>
</dbReference>
<dbReference type="NCBIfam" id="NF008625">
    <property type="entry name" value="PRK11613.1"/>
    <property type="match status" value="1"/>
</dbReference>
<keyword evidence="8 13" id="KW-0479">Metal-binding</keyword>
<comment type="cofactor">
    <cofactor evidence="13">
        <name>Mg(2+)</name>
        <dbReference type="ChEBI" id="CHEBI:18420"/>
    </cofactor>
    <text evidence="13">Binds 1 Mg(2+) ion per subunit.</text>
</comment>
<feature type="binding site" evidence="13">
    <location>
        <position position="525"/>
    </location>
    <ligand>
        <name>Mg(2+)</name>
        <dbReference type="ChEBI" id="CHEBI:18420"/>
    </ligand>
</feature>
<comment type="similarity">
    <text evidence="4 13">Belongs to the phosphohexose mutase family.</text>
</comment>
<dbReference type="PROSITE" id="PS00710">
    <property type="entry name" value="PGM_PMM"/>
    <property type="match status" value="1"/>
</dbReference>
<comment type="function">
    <text evidence="12">Catalyzes the condensation of para-aminobenzoate (pABA) with 6-hydroxymethyl-7,8-dihydropterin diphosphate (DHPt-PP) to form 7,8-dihydropteroate (H2Pte), the immediate precursor of folate derivatives.</text>
</comment>
<feature type="binding site" evidence="13">
    <location>
        <position position="521"/>
    </location>
    <ligand>
        <name>Mg(2+)</name>
        <dbReference type="ChEBI" id="CHEBI:18420"/>
    </ligand>
</feature>
<dbReference type="GO" id="GO:0000287">
    <property type="term" value="F:magnesium ion binding"/>
    <property type="evidence" value="ECO:0007669"/>
    <property type="project" value="UniProtKB-UniRule"/>
</dbReference>
<dbReference type="GO" id="GO:0005829">
    <property type="term" value="C:cytosol"/>
    <property type="evidence" value="ECO:0007669"/>
    <property type="project" value="TreeGrafter"/>
</dbReference>
<comment type="caution">
    <text evidence="16">The sequence shown here is derived from an EMBL/GenBank/DDBJ whole genome shotgun (WGS) entry which is preliminary data.</text>
</comment>
<dbReference type="HAMAP" id="MF_01554_B">
    <property type="entry name" value="GlmM_B"/>
    <property type="match status" value="1"/>
</dbReference>
<dbReference type="FunFam" id="3.20.20.20:FF:000004">
    <property type="entry name" value="Dihydropteroate synthase"/>
    <property type="match status" value="1"/>
</dbReference>
<keyword evidence="11 13" id="KW-0413">Isomerase</keyword>
<sequence>MKLFAQGSSLDLSHPHVMGILNVTPDSFSDGGAHNSLVEAVKHANLMINAGATIIDVGGESTRPGAADVSVEEELQRVIPVVEAIAQRFEVWISVDTSKPEVIRECARVGAHIINDIRSLSEPGALEAAAETGLPVCLMHMQGQPKTMQEAPKYEDVFAEVDRYFVEQIARCERAGITKDKLLLDPGFGFGKNLTHNYTLLARLVEFHHFNLPLLVGMSRKSMVGQLLNVGPSERLSGSLACAVIAAMQGAQIVRVHDVKETVEAMRVVEATLSAKEKNAMSNRKYFGTDGIRGRVGDAPITPDFVLKLGWAAGKVLARHGSRKIIIGKDTRISGYMLESALEAGLAAAGLSASFTGPMPTPAVAYLTRAFRAEAGIVISASHNPFYDNGIKFFSIDGTKLPDAVEEAIEAEMEKAITCVDSAELGKATRIVDAAGRYIEFCKGTFPNELSLSELKIVVDCANGATYHIAPNVLRELGANVIAIGCEPNGVNINEEVGATDVRALQARVIAEKADLGIALDGDGDRVIMVDHEGNKVDGDQIMYIIAREALRQGQLRGGAVGTLMSNMGLELALKQLGIPFARAKVGDRYVLEKMQEKGWRIGAENSGHVILLDKTTTGDGIVAGLQVLAAMVRNHMSLHDLCSGMKMFPQLLVNVRYTAGSGDPLEHENVKAVMAEVEAALGNRGRVLLRKSGTEPLIRVMVEGEDEAQVTEFAHRIADAVKAA</sequence>
<dbReference type="Pfam" id="PF02880">
    <property type="entry name" value="PGM_PMM_III"/>
    <property type="match status" value="1"/>
</dbReference>
<evidence type="ECO:0000256" key="10">
    <source>
        <dbReference type="ARBA" id="ARBA00022909"/>
    </source>
</evidence>
<proteinExistence type="inferred from homology"/>
<dbReference type="PROSITE" id="PS00792">
    <property type="entry name" value="DHPS_1"/>
    <property type="match status" value="1"/>
</dbReference>
<evidence type="ECO:0000313" key="17">
    <source>
        <dbReference type="Proteomes" id="UP000019194"/>
    </source>
</evidence>
<comment type="catalytic activity">
    <reaction evidence="1">
        <text>(7,8-dihydropterin-6-yl)methyl diphosphate + 4-aminobenzoate = 7,8-dihydropteroate + diphosphate</text>
        <dbReference type="Rhea" id="RHEA:19949"/>
        <dbReference type="ChEBI" id="CHEBI:17836"/>
        <dbReference type="ChEBI" id="CHEBI:17839"/>
        <dbReference type="ChEBI" id="CHEBI:33019"/>
        <dbReference type="ChEBI" id="CHEBI:72950"/>
        <dbReference type="EC" id="2.5.1.15"/>
    </reaction>
</comment>
<dbReference type="GO" id="GO:0005975">
    <property type="term" value="P:carbohydrate metabolic process"/>
    <property type="evidence" value="ECO:0007669"/>
    <property type="project" value="InterPro"/>
</dbReference>
<keyword evidence="9 13" id="KW-0460">Magnesium</keyword>
<dbReference type="InterPro" id="IPR045031">
    <property type="entry name" value="DHP_synth-like"/>
</dbReference>
<dbReference type="Pfam" id="PF00809">
    <property type="entry name" value="Pterin_bind"/>
    <property type="match status" value="1"/>
</dbReference>
<evidence type="ECO:0000259" key="15">
    <source>
        <dbReference type="PROSITE" id="PS50972"/>
    </source>
</evidence>
<dbReference type="InterPro" id="IPR005846">
    <property type="entry name" value="A-D-PHexomutase_a/b/a-III"/>
</dbReference>
<feature type="domain" description="Pterin-binding" evidence="15">
    <location>
        <begin position="15"/>
        <end position="267"/>
    </location>
</feature>
<evidence type="ECO:0000256" key="12">
    <source>
        <dbReference type="ARBA" id="ARBA00053449"/>
    </source>
</evidence>
<dbReference type="PANTHER" id="PTHR20941:SF1">
    <property type="entry name" value="FOLIC ACID SYNTHESIS PROTEIN FOL1"/>
    <property type="match status" value="1"/>
</dbReference>
<dbReference type="InterPro" id="IPR005844">
    <property type="entry name" value="A-D-PHexomutase_a/b/a-I"/>
</dbReference>
<dbReference type="Gene3D" id="3.40.120.10">
    <property type="entry name" value="Alpha-D-Glucose-1,6-Bisphosphate, subunit A, domain 3"/>
    <property type="match status" value="3"/>
</dbReference>
<evidence type="ECO:0000313" key="16">
    <source>
        <dbReference type="EMBL" id="CDL38170.1"/>
    </source>
</evidence>
<dbReference type="CDD" id="cd00739">
    <property type="entry name" value="DHPS"/>
    <property type="match status" value="1"/>
</dbReference>
<dbReference type="Gene3D" id="3.30.310.50">
    <property type="entry name" value="Alpha-D-phosphohexomutase, C-terminal domain"/>
    <property type="match status" value="1"/>
</dbReference>
<keyword evidence="10" id="KW-0289">Folate biosynthesis</keyword>
<dbReference type="Pfam" id="PF02878">
    <property type="entry name" value="PGM_PMM_I"/>
    <property type="match status" value="1"/>
</dbReference>
<dbReference type="InterPro" id="IPR036900">
    <property type="entry name" value="A-D-PHexomutase_C_sf"/>
</dbReference>
<accession>A0A7G2IMK2</accession>
<dbReference type="PROSITE" id="PS00793">
    <property type="entry name" value="DHPS_2"/>
    <property type="match status" value="1"/>
</dbReference>
<comment type="catalytic activity">
    <reaction evidence="13 14">
        <text>alpha-D-glucosamine 1-phosphate = D-glucosamine 6-phosphate</text>
        <dbReference type="Rhea" id="RHEA:23424"/>
        <dbReference type="ChEBI" id="CHEBI:58516"/>
        <dbReference type="ChEBI" id="CHEBI:58725"/>
        <dbReference type="EC" id="5.4.2.10"/>
    </reaction>
</comment>
<keyword evidence="7" id="KW-0808">Transferase</keyword>
<evidence type="ECO:0000256" key="14">
    <source>
        <dbReference type="RuleBase" id="RU004327"/>
    </source>
</evidence>
<dbReference type="GO" id="GO:0046654">
    <property type="term" value="P:tetrahydrofolate biosynthetic process"/>
    <property type="evidence" value="ECO:0007669"/>
    <property type="project" value="TreeGrafter"/>
</dbReference>
<evidence type="ECO:0000256" key="13">
    <source>
        <dbReference type="HAMAP-Rule" id="MF_01554"/>
    </source>
</evidence>
<gene>
    <name evidence="13" type="primary">glmM</name>
</gene>
<name>A0A7G2IMK2_CITFR</name>
<feature type="binding site" description="via phosphate group" evidence="13">
    <location>
        <position position="382"/>
    </location>
    <ligand>
        <name>Mg(2+)</name>
        <dbReference type="ChEBI" id="CHEBI:18420"/>
    </ligand>
</feature>
<dbReference type="InterPro" id="IPR058146">
    <property type="entry name" value="DHPS"/>
</dbReference>
<feature type="binding site" evidence="13">
    <location>
        <position position="523"/>
    </location>
    <ligand>
        <name>Mg(2+)</name>
        <dbReference type="ChEBI" id="CHEBI:18420"/>
    </ligand>
</feature>
<comment type="function">
    <text evidence="13 14">Catalyzes the conversion of glucosamine-6-phosphate to glucosamine-1-phosphate.</text>
</comment>
<evidence type="ECO:0000256" key="7">
    <source>
        <dbReference type="ARBA" id="ARBA00022679"/>
    </source>
</evidence>
<dbReference type="GO" id="GO:0046656">
    <property type="term" value="P:folic acid biosynthetic process"/>
    <property type="evidence" value="ECO:0007669"/>
    <property type="project" value="UniProtKB-KW"/>
</dbReference>
<dbReference type="SUPFAM" id="SSF55957">
    <property type="entry name" value="Phosphoglucomutase, C-terminal domain"/>
    <property type="match status" value="1"/>
</dbReference>
<dbReference type="InterPro" id="IPR005843">
    <property type="entry name" value="A-D-PHexomutase_C"/>
</dbReference>
<evidence type="ECO:0000256" key="5">
    <source>
        <dbReference type="ARBA" id="ARBA00011738"/>
    </source>
</evidence>
<dbReference type="InterPro" id="IPR016055">
    <property type="entry name" value="A-D-PHexomutase_a/b/a-I/II/III"/>
</dbReference>
<dbReference type="Pfam" id="PF02879">
    <property type="entry name" value="PGM_PMM_II"/>
    <property type="match status" value="1"/>
</dbReference>
<dbReference type="PROSITE" id="PS50972">
    <property type="entry name" value="PTERIN_BINDING"/>
    <property type="match status" value="1"/>
</dbReference>
<evidence type="ECO:0000256" key="1">
    <source>
        <dbReference type="ARBA" id="ARBA00000012"/>
    </source>
</evidence>
<dbReference type="InterPro" id="IPR006390">
    <property type="entry name" value="DHP_synth_dom"/>
</dbReference>
<dbReference type="InterPro" id="IPR016066">
    <property type="entry name" value="A-D-PHexomutase_CS"/>
</dbReference>
<dbReference type="FunFam" id="3.40.120.10:FF:000002">
    <property type="entry name" value="Phosphoglucosamine mutase"/>
    <property type="match status" value="1"/>
</dbReference>
<dbReference type="NCBIfam" id="TIGR01455">
    <property type="entry name" value="glmM"/>
    <property type="match status" value="1"/>
</dbReference>
<comment type="PTM">
    <text evidence="13">Activated by phosphorylation.</text>
</comment>
<dbReference type="PANTHER" id="PTHR20941">
    <property type="entry name" value="FOLATE SYNTHESIS PROTEINS"/>
    <property type="match status" value="1"/>
</dbReference>
<dbReference type="AlphaFoldDB" id="A0A7G2IMK2"/>
<dbReference type="GO" id="GO:0009252">
    <property type="term" value="P:peptidoglycan biosynthetic process"/>
    <property type="evidence" value="ECO:0007669"/>
    <property type="project" value="UniProtKB-ARBA"/>
</dbReference>
<dbReference type="FunFam" id="3.40.120.10:FF:000001">
    <property type="entry name" value="Phosphoglucosamine mutase"/>
    <property type="match status" value="1"/>
</dbReference>
<feature type="active site" description="Phosphoserine intermediate" evidence="13">
    <location>
        <position position="382"/>
    </location>
</feature>
<dbReference type="GO" id="GO:0008966">
    <property type="term" value="F:phosphoglucosamine mutase activity"/>
    <property type="evidence" value="ECO:0007669"/>
    <property type="project" value="UniProtKB-UniRule"/>
</dbReference>
<evidence type="ECO:0000256" key="9">
    <source>
        <dbReference type="ARBA" id="ARBA00022842"/>
    </source>
</evidence>
<evidence type="ECO:0000256" key="11">
    <source>
        <dbReference type="ARBA" id="ARBA00023235"/>
    </source>
</evidence>
<comment type="subunit">
    <text evidence="5">Homodimer.</text>
</comment>
<reference evidence="16 17" key="1">
    <citation type="submission" date="2013-10" db="EMBL/GenBank/DDBJ databases">
        <title>Antibiotic resistance diversity of beta-lactamase producers in the General Hospital Vienna.</title>
        <authorList>
            <person name="Barisic I."/>
            <person name="Mitteregger D."/>
            <person name="Hirschl A.M."/>
            <person name="Noehammer C."/>
            <person name="Wiesinger-Mayr H."/>
        </authorList>
    </citation>
    <scope>NUCLEOTIDE SEQUENCE [LARGE SCALE GENOMIC DNA]</scope>
    <source>
        <strain evidence="16 17">ISC11</strain>
    </source>
</reference>
<dbReference type="PRINTS" id="PR00509">
    <property type="entry name" value="PGMPMM"/>
</dbReference>
<dbReference type="NCBIfam" id="NF008139">
    <property type="entry name" value="PRK10887.1"/>
    <property type="match status" value="1"/>
</dbReference>
<keyword evidence="6 13" id="KW-0597">Phosphoprotein</keyword>
<dbReference type="EC" id="5.4.2.10" evidence="13 14"/>
<dbReference type="InterPro" id="IPR005841">
    <property type="entry name" value="Alpha-D-phosphohexomutase_SF"/>
</dbReference>
<dbReference type="InterPro" id="IPR011005">
    <property type="entry name" value="Dihydropteroate_synth-like_sf"/>
</dbReference>
<dbReference type="FunFam" id="3.30.310.50:FF:000001">
    <property type="entry name" value="Phosphoglucosamine mutase"/>
    <property type="match status" value="1"/>
</dbReference>
<dbReference type="InterPro" id="IPR005845">
    <property type="entry name" value="A-D-PHexomutase_a/b/a-II"/>
</dbReference>